<reference evidence="2 3" key="1">
    <citation type="submission" date="2019-12" db="EMBL/GenBank/DDBJ databases">
        <title>Whole genome shotgun sequence of Streptomyces tubercidicus NBRC 13090.</title>
        <authorList>
            <person name="Ichikawa N."/>
            <person name="Kimura A."/>
            <person name="Kitahashi Y."/>
            <person name="Komaki H."/>
            <person name="Tamura T."/>
        </authorList>
    </citation>
    <scope>NUCLEOTIDE SEQUENCE [LARGE SCALE GENOMIC DNA]</scope>
    <source>
        <strain evidence="2 3">NBRC 13090</strain>
    </source>
</reference>
<gene>
    <name evidence="2" type="ORF">Stube_38100</name>
</gene>
<keyword evidence="3" id="KW-1185">Reference proteome</keyword>
<dbReference type="EMBL" id="BLIR01000001">
    <property type="protein sequence ID" value="GFE39137.1"/>
    <property type="molecule type" value="Genomic_DNA"/>
</dbReference>
<evidence type="ECO:0000313" key="3">
    <source>
        <dbReference type="Proteomes" id="UP000431826"/>
    </source>
</evidence>
<evidence type="ECO:0000313" key="2">
    <source>
        <dbReference type="EMBL" id="GFE39137.1"/>
    </source>
</evidence>
<protein>
    <submittedName>
        <fullName evidence="2">Uncharacterized protein</fullName>
    </submittedName>
</protein>
<accession>A0A640UU88</accession>
<evidence type="ECO:0000256" key="1">
    <source>
        <dbReference type="SAM" id="MobiDB-lite"/>
    </source>
</evidence>
<feature type="region of interest" description="Disordered" evidence="1">
    <location>
        <begin position="1"/>
        <end position="55"/>
    </location>
</feature>
<name>A0A640UU88_9ACTN</name>
<comment type="caution">
    <text evidence="2">The sequence shown here is derived from an EMBL/GenBank/DDBJ whole genome shotgun (WGS) entry which is preliminary data.</text>
</comment>
<dbReference type="Proteomes" id="UP000431826">
    <property type="component" value="Unassembled WGS sequence"/>
</dbReference>
<proteinExistence type="predicted"/>
<feature type="compositionally biased region" description="Low complexity" evidence="1">
    <location>
        <begin position="1"/>
        <end position="13"/>
    </location>
</feature>
<dbReference type="AlphaFoldDB" id="A0A640UU88"/>
<organism evidence="2 3">
    <name type="scientific">Streptomyces tubercidicus</name>
    <dbReference type="NCBI Taxonomy" id="47759"/>
    <lineage>
        <taxon>Bacteria</taxon>
        <taxon>Bacillati</taxon>
        <taxon>Actinomycetota</taxon>
        <taxon>Actinomycetes</taxon>
        <taxon>Kitasatosporales</taxon>
        <taxon>Streptomycetaceae</taxon>
        <taxon>Streptomyces</taxon>
    </lineage>
</organism>
<sequence>MNELLAACAAATAVSTPPDAAEEARQGKPAGPADEPEAEEGSGPGPASTGSRDAA</sequence>